<evidence type="ECO:0000256" key="5">
    <source>
        <dbReference type="ARBA" id="ARBA00022777"/>
    </source>
</evidence>
<keyword evidence="10" id="KW-0812">Transmembrane</keyword>
<feature type="domain" description="PASTA" evidence="12">
    <location>
        <begin position="426"/>
        <end position="493"/>
    </location>
</feature>
<gene>
    <name evidence="13" type="primary">prkC</name>
    <name evidence="13" type="ORF">WFA24289_01401</name>
</gene>
<evidence type="ECO:0000259" key="12">
    <source>
        <dbReference type="PROSITE" id="PS51178"/>
    </source>
</evidence>
<dbReference type="InterPro" id="IPR008271">
    <property type="entry name" value="Ser/Thr_kinase_AS"/>
</dbReference>
<name>A0ABN8BLH0_9LACO</name>
<reference evidence="13 14" key="1">
    <citation type="submission" date="2021-11" db="EMBL/GenBank/DDBJ databases">
        <authorList>
            <person name="Depoorter E."/>
        </authorList>
    </citation>
    <scope>NUCLEOTIDE SEQUENCE [LARGE SCALE GENOMIC DNA]</scope>
    <source>
        <strain evidence="13 14">LMG 24289</strain>
    </source>
</reference>
<dbReference type="GO" id="GO:0004674">
    <property type="term" value="F:protein serine/threonine kinase activity"/>
    <property type="evidence" value="ECO:0007669"/>
    <property type="project" value="UniProtKB-EC"/>
</dbReference>
<protein>
    <recommendedName>
        <fullName evidence="1">non-specific serine/threonine protein kinase</fullName>
        <ecNumber evidence="1">2.7.11.1</ecNumber>
    </recommendedName>
</protein>
<keyword evidence="5 13" id="KW-0418">Kinase</keyword>
<keyword evidence="4" id="KW-0547">Nucleotide-binding</keyword>
<dbReference type="Pfam" id="PF03793">
    <property type="entry name" value="PASTA"/>
    <property type="match status" value="3"/>
</dbReference>
<dbReference type="SUPFAM" id="SSF56112">
    <property type="entry name" value="Protein kinase-like (PK-like)"/>
    <property type="match status" value="1"/>
</dbReference>
<organism evidence="13 14">
    <name type="scientific">Periweissella fabaria</name>
    <dbReference type="NCBI Taxonomy" id="546157"/>
    <lineage>
        <taxon>Bacteria</taxon>
        <taxon>Bacillati</taxon>
        <taxon>Bacillota</taxon>
        <taxon>Bacilli</taxon>
        <taxon>Lactobacillales</taxon>
        <taxon>Lactobacillaceae</taxon>
        <taxon>Periweissella</taxon>
    </lineage>
</organism>
<dbReference type="EMBL" id="CAKKNS010000006">
    <property type="protein sequence ID" value="CAH0417084.1"/>
    <property type="molecule type" value="Genomic_DNA"/>
</dbReference>
<keyword evidence="2" id="KW-0723">Serine/threonine-protein kinase</keyword>
<evidence type="ECO:0000256" key="8">
    <source>
        <dbReference type="ARBA" id="ARBA00048679"/>
    </source>
</evidence>
<feature type="domain" description="PASTA" evidence="12">
    <location>
        <begin position="358"/>
        <end position="425"/>
    </location>
</feature>
<dbReference type="PANTHER" id="PTHR43289:SF34">
    <property type="entry name" value="SERINE_THREONINE-PROTEIN KINASE YBDM-RELATED"/>
    <property type="match status" value="1"/>
</dbReference>
<evidence type="ECO:0000256" key="6">
    <source>
        <dbReference type="ARBA" id="ARBA00022840"/>
    </source>
</evidence>
<dbReference type="InterPro" id="IPR000719">
    <property type="entry name" value="Prot_kinase_dom"/>
</dbReference>
<feature type="region of interest" description="Disordered" evidence="9">
    <location>
        <begin position="558"/>
        <end position="615"/>
    </location>
</feature>
<comment type="catalytic activity">
    <reaction evidence="7">
        <text>L-threonyl-[protein] + ATP = O-phospho-L-threonyl-[protein] + ADP + H(+)</text>
        <dbReference type="Rhea" id="RHEA:46608"/>
        <dbReference type="Rhea" id="RHEA-COMP:11060"/>
        <dbReference type="Rhea" id="RHEA-COMP:11605"/>
        <dbReference type="ChEBI" id="CHEBI:15378"/>
        <dbReference type="ChEBI" id="CHEBI:30013"/>
        <dbReference type="ChEBI" id="CHEBI:30616"/>
        <dbReference type="ChEBI" id="CHEBI:61977"/>
        <dbReference type="ChEBI" id="CHEBI:456216"/>
        <dbReference type="EC" id="2.7.11.1"/>
    </reaction>
</comment>
<evidence type="ECO:0000313" key="13">
    <source>
        <dbReference type="EMBL" id="CAH0417084.1"/>
    </source>
</evidence>
<dbReference type="SMART" id="SM00740">
    <property type="entry name" value="PASTA"/>
    <property type="match status" value="3"/>
</dbReference>
<evidence type="ECO:0000259" key="11">
    <source>
        <dbReference type="PROSITE" id="PS50011"/>
    </source>
</evidence>
<evidence type="ECO:0000256" key="9">
    <source>
        <dbReference type="SAM" id="MobiDB-lite"/>
    </source>
</evidence>
<dbReference type="SMART" id="SM00220">
    <property type="entry name" value="S_TKc"/>
    <property type="match status" value="1"/>
</dbReference>
<comment type="caution">
    <text evidence="13">The sequence shown here is derived from an EMBL/GenBank/DDBJ whole genome shotgun (WGS) entry which is preliminary data.</text>
</comment>
<accession>A0ABN8BLH0</accession>
<dbReference type="Proteomes" id="UP000789707">
    <property type="component" value="Unassembled WGS sequence"/>
</dbReference>
<dbReference type="PROSITE" id="PS00108">
    <property type="entry name" value="PROTEIN_KINASE_ST"/>
    <property type="match status" value="1"/>
</dbReference>
<keyword evidence="14" id="KW-1185">Reference proteome</keyword>
<dbReference type="NCBIfam" id="NF033483">
    <property type="entry name" value="PknB_PASTA_kin"/>
    <property type="match status" value="1"/>
</dbReference>
<keyword evidence="10" id="KW-1133">Transmembrane helix</keyword>
<evidence type="ECO:0000256" key="1">
    <source>
        <dbReference type="ARBA" id="ARBA00012513"/>
    </source>
</evidence>
<evidence type="ECO:0000256" key="4">
    <source>
        <dbReference type="ARBA" id="ARBA00022741"/>
    </source>
</evidence>
<evidence type="ECO:0000256" key="7">
    <source>
        <dbReference type="ARBA" id="ARBA00047899"/>
    </source>
</evidence>
<feature type="region of interest" description="Disordered" evidence="9">
    <location>
        <begin position="305"/>
        <end position="327"/>
    </location>
</feature>
<dbReference type="Gene3D" id="3.30.10.20">
    <property type="match status" value="3"/>
</dbReference>
<dbReference type="RefSeq" id="WP_230097118.1">
    <property type="nucleotide sequence ID" value="NZ_CAKKNS010000006.1"/>
</dbReference>
<feature type="compositionally biased region" description="Low complexity" evidence="9">
    <location>
        <begin position="560"/>
        <end position="615"/>
    </location>
</feature>
<dbReference type="EC" id="2.7.11.1" evidence="1"/>
<feature type="domain" description="Protein kinase" evidence="11">
    <location>
        <begin position="11"/>
        <end position="271"/>
    </location>
</feature>
<dbReference type="PANTHER" id="PTHR43289">
    <property type="entry name" value="MITOGEN-ACTIVATED PROTEIN KINASE KINASE KINASE 20-RELATED"/>
    <property type="match status" value="1"/>
</dbReference>
<dbReference type="Gene3D" id="1.10.510.10">
    <property type="entry name" value="Transferase(Phosphotransferase) domain 1"/>
    <property type="match status" value="1"/>
</dbReference>
<dbReference type="InterPro" id="IPR011009">
    <property type="entry name" value="Kinase-like_dom_sf"/>
</dbReference>
<feature type="domain" description="PASTA" evidence="12">
    <location>
        <begin position="494"/>
        <end position="561"/>
    </location>
</feature>
<dbReference type="CDD" id="cd06577">
    <property type="entry name" value="PASTA_pknB"/>
    <property type="match status" value="3"/>
</dbReference>
<keyword evidence="3 13" id="KW-0808">Transferase</keyword>
<dbReference type="PROSITE" id="PS51178">
    <property type="entry name" value="PASTA"/>
    <property type="match status" value="3"/>
</dbReference>
<feature type="compositionally biased region" description="Polar residues" evidence="9">
    <location>
        <begin position="305"/>
        <end position="319"/>
    </location>
</feature>
<dbReference type="Gene3D" id="3.30.200.20">
    <property type="entry name" value="Phosphorylase Kinase, domain 1"/>
    <property type="match status" value="1"/>
</dbReference>
<evidence type="ECO:0000256" key="10">
    <source>
        <dbReference type="SAM" id="Phobius"/>
    </source>
</evidence>
<dbReference type="CDD" id="cd14014">
    <property type="entry name" value="STKc_PknB_like"/>
    <property type="match status" value="1"/>
</dbReference>
<comment type="catalytic activity">
    <reaction evidence="8">
        <text>L-seryl-[protein] + ATP = O-phospho-L-seryl-[protein] + ADP + H(+)</text>
        <dbReference type="Rhea" id="RHEA:17989"/>
        <dbReference type="Rhea" id="RHEA-COMP:9863"/>
        <dbReference type="Rhea" id="RHEA-COMP:11604"/>
        <dbReference type="ChEBI" id="CHEBI:15378"/>
        <dbReference type="ChEBI" id="CHEBI:29999"/>
        <dbReference type="ChEBI" id="CHEBI:30616"/>
        <dbReference type="ChEBI" id="CHEBI:83421"/>
        <dbReference type="ChEBI" id="CHEBI:456216"/>
        <dbReference type="EC" id="2.7.11.1"/>
    </reaction>
</comment>
<dbReference type="InterPro" id="IPR005543">
    <property type="entry name" value="PASTA_dom"/>
</dbReference>
<keyword evidence="10" id="KW-0472">Membrane</keyword>
<sequence>MMPNQLIGGRYRIIRTLGEGGMANVYLAHDLILDRDVSIKTLRLDLSNDEKTINRFRREALAATELTHPNIVEIYDFDEEDGIQYLVMEYVDGTDLKTYIKRHFPIPLQKVIQILKQVLSAVSEAHKAGIIHRDLKPQNILIDHNGNAKISDFGIAMTNSELGLTQTNAIFGSIHYLSPEQTRGGMATDKSDVYSLGIILYEMLVGKVPFAGENAVAIALQHAQSQIPSVRDFDDAIPQALENVVLKATAKDPTNRYASVDEMLIDLRTALDASRIMEPRFVPTQLDDDATRLIPIDEIQAAQQKMHSVSSKEQNVTTQEDMEDVKEQPYKKPRRRWLWLAIIVVLLGTVGGAFAMVRHDNVTIPTLTNKTQASAVALIQREGLKVGTITKSSSATIVNGNVINSAPGAKRTVKRGTPVNLVISSGKKLQRFGDYTEEPFNEVAKLLTLKGFNVRQKLQSSTDVPAGEIISQSVSAESKVNPENTTVTFTVSSGPQTVTVPDFTNQDATVFYNWANQNGIKILQPNTMSSDKVAANKVISQTIPAGQTVTVGETMQVTLSSGSDQKQSSSSASANTSSQSSEQASSQPGDQSSSSSQATSSSNQSSIDSSSNSTK</sequence>
<feature type="transmembrane region" description="Helical" evidence="10">
    <location>
        <begin position="337"/>
        <end position="357"/>
    </location>
</feature>
<dbReference type="PROSITE" id="PS50011">
    <property type="entry name" value="PROTEIN_KINASE_DOM"/>
    <property type="match status" value="1"/>
</dbReference>
<evidence type="ECO:0000313" key="14">
    <source>
        <dbReference type="Proteomes" id="UP000789707"/>
    </source>
</evidence>
<proteinExistence type="predicted"/>
<evidence type="ECO:0000256" key="2">
    <source>
        <dbReference type="ARBA" id="ARBA00022527"/>
    </source>
</evidence>
<evidence type="ECO:0000256" key="3">
    <source>
        <dbReference type="ARBA" id="ARBA00022679"/>
    </source>
</evidence>
<keyword evidence="6" id="KW-0067">ATP-binding</keyword>
<dbReference type="Pfam" id="PF00069">
    <property type="entry name" value="Pkinase"/>
    <property type="match status" value="1"/>
</dbReference>